<dbReference type="STRING" id="1120955.SAMN03080610_00609"/>
<evidence type="ECO:0000313" key="2">
    <source>
        <dbReference type="EMBL" id="SCZ23821.1"/>
    </source>
</evidence>
<keyword evidence="3" id="KW-1185">Reference proteome</keyword>
<name>A0A1G5MGQ5_AFIMA</name>
<evidence type="ECO:0000313" key="3">
    <source>
        <dbReference type="Proteomes" id="UP000199347"/>
    </source>
</evidence>
<dbReference type="Proteomes" id="UP000199347">
    <property type="component" value="Unassembled WGS sequence"/>
</dbReference>
<gene>
    <name evidence="2" type="ORF">SAMN03080610_00609</name>
</gene>
<reference evidence="2 3" key="1">
    <citation type="submission" date="2016-10" db="EMBL/GenBank/DDBJ databases">
        <authorList>
            <person name="de Groot N.N."/>
        </authorList>
    </citation>
    <scope>NUCLEOTIDE SEQUENCE [LARGE SCALE GENOMIC DNA]</scope>
    <source>
        <strain evidence="2 3">DSM 2698</strain>
    </source>
</reference>
<evidence type="ECO:0000256" key="1">
    <source>
        <dbReference type="SAM" id="MobiDB-lite"/>
    </source>
</evidence>
<protein>
    <submittedName>
        <fullName evidence="2">Uncharacterized protein</fullName>
    </submittedName>
</protein>
<dbReference type="EMBL" id="FMVW01000001">
    <property type="protein sequence ID" value="SCZ23821.1"/>
    <property type="molecule type" value="Genomic_DNA"/>
</dbReference>
<accession>A0A1G5MGQ5</accession>
<proteinExistence type="predicted"/>
<feature type="region of interest" description="Disordered" evidence="1">
    <location>
        <begin position="175"/>
        <end position="206"/>
    </location>
</feature>
<sequence length="206" mass="23753">MRVLVVLTLSLAKSAGGDSDEHPALIHLDRKACLVDHDRWIPRQACSFLEEIVKCISNPRRFYFGQERRCHRHRKNKIRFVERCRNIYCDQLRCLRRLFRDSDNADRVVQKRVAESVAINLAAQVRNFGICAYLPAENTPQILCACAAERGCARRTRYGEQRPNQDCFQHLVSPRAQPEIKSSIACPEAEQRDARARRPPFSGGHR</sequence>
<dbReference type="AlphaFoldDB" id="A0A1G5MGQ5"/>
<organism evidence="2 3">
    <name type="scientific">Afifella marina DSM 2698</name>
    <dbReference type="NCBI Taxonomy" id="1120955"/>
    <lineage>
        <taxon>Bacteria</taxon>
        <taxon>Pseudomonadati</taxon>
        <taxon>Pseudomonadota</taxon>
        <taxon>Alphaproteobacteria</taxon>
        <taxon>Hyphomicrobiales</taxon>
        <taxon>Afifellaceae</taxon>
        <taxon>Afifella</taxon>
    </lineage>
</organism>